<feature type="transmembrane region" description="Helical" evidence="5">
    <location>
        <begin position="238"/>
        <end position="261"/>
    </location>
</feature>
<feature type="transmembrane region" description="Helical" evidence="5">
    <location>
        <begin position="423"/>
        <end position="440"/>
    </location>
</feature>
<feature type="transmembrane region" description="Helical" evidence="5">
    <location>
        <begin position="359"/>
        <end position="382"/>
    </location>
</feature>
<dbReference type="InterPro" id="IPR002293">
    <property type="entry name" value="AA/rel_permease1"/>
</dbReference>
<comment type="caution">
    <text evidence="6">The sequence shown here is derived from an EMBL/GenBank/DDBJ whole genome shotgun (WGS) entry which is preliminary data.</text>
</comment>
<keyword evidence="4 5" id="KW-0472">Membrane</keyword>
<dbReference type="Pfam" id="PF13520">
    <property type="entry name" value="AA_permease_2"/>
    <property type="match status" value="1"/>
</dbReference>
<dbReference type="GO" id="GO:0015179">
    <property type="term" value="F:L-amino acid transmembrane transporter activity"/>
    <property type="evidence" value="ECO:0007669"/>
    <property type="project" value="TreeGrafter"/>
</dbReference>
<dbReference type="Gene3D" id="1.20.1740.10">
    <property type="entry name" value="Amino acid/polyamine transporter I"/>
    <property type="match status" value="1"/>
</dbReference>
<keyword evidence="2 5" id="KW-0812">Transmembrane</keyword>
<organism evidence="6 7">
    <name type="scientific">Desulfatitalea alkaliphila</name>
    <dbReference type="NCBI Taxonomy" id="2929485"/>
    <lineage>
        <taxon>Bacteria</taxon>
        <taxon>Pseudomonadati</taxon>
        <taxon>Thermodesulfobacteriota</taxon>
        <taxon>Desulfobacteria</taxon>
        <taxon>Desulfobacterales</taxon>
        <taxon>Desulfosarcinaceae</taxon>
        <taxon>Desulfatitalea</taxon>
    </lineage>
</organism>
<feature type="transmembrane region" description="Helical" evidence="5">
    <location>
        <begin position="49"/>
        <end position="68"/>
    </location>
</feature>
<accession>A0AA41QYG6</accession>
<dbReference type="EMBL" id="JALJRB010000002">
    <property type="protein sequence ID" value="MCJ8499322.1"/>
    <property type="molecule type" value="Genomic_DNA"/>
</dbReference>
<feature type="transmembrane region" description="Helical" evidence="5">
    <location>
        <begin position="138"/>
        <end position="156"/>
    </location>
</feature>
<sequence>MPTASSSDAGLVKTLRPIDAVMIVVGNVVGVGIFTTTGFIAAELPDARLIMGAWLLGGLLTILGALAYGELGAAFPRAGGDYVYLREAYGPLAGFLVGWVGFFIINPGSIAALGLGLAEYLLPLVVRDPEAIGSGMKNGTALAAIFSFSLLNYVSLRWASRAQNLVSGLNLLTMVLILAVGFLWGSGNWGHLTHRAPDAALGGLFGPAMVSVFFTYSGWFVAAYVASEMKDPQRTLPLALLAASLVVTVLYLLMNLFYLYALPVPEMDGMVDIARRASEALLGSGAAIFFSIMILLGILGSLNSVILTAPRIYFAMARDRLFPRFVGRAHHRFRTPHQAVVVQAAVAAVMVLAGTFYQLLAYTVFFMLLTSVATVAGLFVLRHRRPDLERPFKVWGYPVTPLLFIAAYAWIGVRLFLYNPTNALIGLLIAISGVPFYFFWKHKAQKE</sequence>
<evidence type="ECO:0000256" key="2">
    <source>
        <dbReference type="ARBA" id="ARBA00022692"/>
    </source>
</evidence>
<reference evidence="6" key="1">
    <citation type="submission" date="2022-04" db="EMBL/GenBank/DDBJ databases">
        <title>Desulfatitalea alkaliphila sp. nov., a novel anaerobic sulfate-reducing bacterium isolated from terrestrial mud volcano, Taman Peninsula, Russia.</title>
        <authorList>
            <person name="Khomyakova M.A."/>
            <person name="Merkel A.Y."/>
            <person name="Slobodkin A.I."/>
        </authorList>
    </citation>
    <scope>NUCLEOTIDE SEQUENCE</scope>
    <source>
        <strain evidence="6">M08but</strain>
    </source>
</reference>
<evidence type="ECO:0000256" key="4">
    <source>
        <dbReference type="ARBA" id="ARBA00023136"/>
    </source>
</evidence>
<evidence type="ECO:0000313" key="7">
    <source>
        <dbReference type="Proteomes" id="UP001165427"/>
    </source>
</evidence>
<comment type="subcellular location">
    <subcellularLocation>
        <location evidence="1">Membrane</location>
        <topology evidence="1">Multi-pass membrane protein</topology>
    </subcellularLocation>
</comment>
<proteinExistence type="predicted"/>
<dbReference type="PANTHER" id="PTHR11785">
    <property type="entry name" value="AMINO ACID TRANSPORTER"/>
    <property type="match status" value="1"/>
</dbReference>
<gene>
    <name evidence="6" type="ORF">MRX98_01940</name>
</gene>
<dbReference type="GO" id="GO:0016020">
    <property type="term" value="C:membrane"/>
    <property type="evidence" value="ECO:0007669"/>
    <property type="project" value="UniProtKB-SubCell"/>
</dbReference>
<dbReference type="PIRSF" id="PIRSF006060">
    <property type="entry name" value="AA_transporter"/>
    <property type="match status" value="1"/>
</dbReference>
<dbReference type="AlphaFoldDB" id="A0AA41QYG6"/>
<keyword evidence="3 5" id="KW-1133">Transmembrane helix</keyword>
<feature type="transmembrane region" description="Helical" evidence="5">
    <location>
        <begin position="165"/>
        <end position="184"/>
    </location>
</feature>
<evidence type="ECO:0000256" key="3">
    <source>
        <dbReference type="ARBA" id="ARBA00022989"/>
    </source>
</evidence>
<feature type="transmembrane region" description="Helical" evidence="5">
    <location>
        <begin position="204"/>
        <end position="226"/>
    </location>
</feature>
<evidence type="ECO:0000313" key="6">
    <source>
        <dbReference type="EMBL" id="MCJ8499322.1"/>
    </source>
</evidence>
<dbReference type="Proteomes" id="UP001165427">
    <property type="component" value="Unassembled WGS sequence"/>
</dbReference>
<feature type="transmembrane region" description="Helical" evidence="5">
    <location>
        <begin position="394"/>
        <end position="417"/>
    </location>
</feature>
<keyword evidence="7" id="KW-1185">Reference proteome</keyword>
<feature type="transmembrane region" description="Helical" evidence="5">
    <location>
        <begin position="20"/>
        <end position="42"/>
    </location>
</feature>
<dbReference type="InterPro" id="IPR050598">
    <property type="entry name" value="AminoAcid_Transporter"/>
</dbReference>
<dbReference type="PANTHER" id="PTHR11785:SF512">
    <property type="entry name" value="SOBREMESA, ISOFORM B"/>
    <property type="match status" value="1"/>
</dbReference>
<dbReference type="RefSeq" id="WP_246902549.1">
    <property type="nucleotide sequence ID" value="NZ_JALJRB010000002.1"/>
</dbReference>
<feature type="transmembrane region" description="Helical" evidence="5">
    <location>
        <begin position="335"/>
        <end position="353"/>
    </location>
</feature>
<protein>
    <submittedName>
        <fullName evidence="6">Amino acid permease</fullName>
    </submittedName>
</protein>
<evidence type="ECO:0000256" key="5">
    <source>
        <dbReference type="SAM" id="Phobius"/>
    </source>
</evidence>
<feature type="transmembrane region" description="Helical" evidence="5">
    <location>
        <begin position="281"/>
        <end position="314"/>
    </location>
</feature>
<name>A0AA41QYG6_9BACT</name>
<evidence type="ECO:0000256" key="1">
    <source>
        <dbReference type="ARBA" id="ARBA00004141"/>
    </source>
</evidence>